<reference evidence="5" key="1">
    <citation type="submission" date="2017-11" db="EMBL/GenBank/DDBJ databases">
        <title>The draft genome sequence of Chromatocurvus sp. F02.</title>
        <authorList>
            <person name="Du Z.-J."/>
            <person name="Chang Y.-Q."/>
        </authorList>
    </citation>
    <scope>NUCLEOTIDE SEQUENCE [LARGE SCALE GENOMIC DNA]</scope>
    <source>
        <strain evidence="5">F02</strain>
    </source>
</reference>
<comment type="caution">
    <text evidence="4">The sequence shown here is derived from an EMBL/GenBank/DDBJ whole genome shotgun (WGS) entry which is preliminary data.</text>
</comment>
<dbReference type="InterPro" id="IPR057691">
    <property type="entry name" value="DUF7931"/>
</dbReference>
<evidence type="ECO:0000313" key="4">
    <source>
        <dbReference type="EMBL" id="PLW82617.1"/>
    </source>
</evidence>
<protein>
    <submittedName>
        <fullName evidence="4">GNAT family N-acetyltransferase</fullName>
    </submittedName>
</protein>
<keyword evidence="5" id="KW-1185">Reference proteome</keyword>
<dbReference type="CDD" id="cd04301">
    <property type="entry name" value="NAT_SF"/>
    <property type="match status" value="1"/>
</dbReference>
<accession>A0A2N5Y2K2</accession>
<feature type="domain" description="N-acetyltransferase" evidence="3">
    <location>
        <begin position="93"/>
        <end position="230"/>
    </location>
</feature>
<dbReference type="AlphaFoldDB" id="A0A2N5Y2K2"/>
<keyword evidence="1 4" id="KW-0808">Transferase</keyword>
<evidence type="ECO:0000256" key="1">
    <source>
        <dbReference type="ARBA" id="ARBA00022679"/>
    </source>
</evidence>
<evidence type="ECO:0000313" key="5">
    <source>
        <dbReference type="Proteomes" id="UP000234845"/>
    </source>
</evidence>
<dbReference type="Gene3D" id="3.40.630.30">
    <property type="match status" value="1"/>
</dbReference>
<dbReference type="InterPro" id="IPR050832">
    <property type="entry name" value="Bact_Acetyltransf"/>
</dbReference>
<dbReference type="Proteomes" id="UP000234845">
    <property type="component" value="Unassembled WGS sequence"/>
</dbReference>
<gene>
    <name evidence="4" type="ORF">CWI75_08515</name>
</gene>
<dbReference type="PANTHER" id="PTHR43877">
    <property type="entry name" value="AMINOALKYLPHOSPHONATE N-ACETYLTRANSFERASE-RELATED-RELATED"/>
    <property type="match status" value="1"/>
</dbReference>
<dbReference type="InterPro" id="IPR000182">
    <property type="entry name" value="GNAT_dom"/>
</dbReference>
<evidence type="ECO:0000259" key="3">
    <source>
        <dbReference type="PROSITE" id="PS51186"/>
    </source>
</evidence>
<keyword evidence="2" id="KW-0012">Acyltransferase</keyword>
<dbReference type="EMBL" id="PKLZ01000007">
    <property type="protein sequence ID" value="PLW82617.1"/>
    <property type="molecule type" value="Genomic_DNA"/>
</dbReference>
<dbReference type="SUPFAM" id="SSF55729">
    <property type="entry name" value="Acyl-CoA N-acyltransferases (Nat)"/>
    <property type="match status" value="1"/>
</dbReference>
<sequence length="393" mass="44103">MLLLRSYAVPMRASYWYRVRGSPGRHWRTVSGCLPMAAASCSRRACEQPYACSANRAGWTTIRYREPPWTPGSCYGSCWSMEVLMSIEQVDELTLRVADWQEDLATLRAIREQVFIIEQAVPREIEWDDKDDTAVHILGTLGDEPVACGRLLPDGKIGRMAVLAPYRGRGIGAAVLQALVDEAGKQGLDSVYLHAQAHAGDFYARGGFSTYGEPFLEADIPHIAMRMPLEPGQTPGYVTRISYPQPFSDYAVTLCESANRELCILSPALDHRVFDNTELVSALSALARSTRHARIRILVSDHRPLIQRSNRLLALARRLPSSVILQQLDEHPDWKGETLIIRDRNGVLYKPAESDSAAFYEPDSRAGAERQLLLFDELWRHSAPHIEFRSSLL</sequence>
<dbReference type="GO" id="GO:0016747">
    <property type="term" value="F:acyltransferase activity, transferring groups other than amino-acyl groups"/>
    <property type="evidence" value="ECO:0007669"/>
    <property type="project" value="InterPro"/>
</dbReference>
<dbReference type="Pfam" id="PF25559">
    <property type="entry name" value="DUF7931"/>
    <property type="match status" value="1"/>
</dbReference>
<evidence type="ECO:0000256" key="2">
    <source>
        <dbReference type="ARBA" id="ARBA00023315"/>
    </source>
</evidence>
<dbReference type="PROSITE" id="PS51186">
    <property type="entry name" value="GNAT"/>
    <property type="match status" value="1"/>
</dbReference>
<name>A0A2N5Y2K2_9GAMM</name>
<dbReference type="InterPro" id="IPR016181">
    <property type="entry name" value="Acyl_CoA_acyltransferase"/>
</dbReference>
<dbReference type="Pfam" id="PF13673">
    <property type="entry name" value="Acetyltransf_10"/>
    <property type="match status" value="1"/>
</dbReference>
<organism evidence="4 5">
    <name type="scientific">Kineobactrum sediminis</name>
    <dbReference type="NCBI Taxonomy" id="1905677"/>
    <lineage>
        <taxon>Bacteria</taxon>
        <taxon>Pseudomonadati</taxon>
        <taxon>Pseudomonadota</taxon>
        <taxon>Gammaproteobacteria</taxon>
        <taxon>Cellvibrionales</taxon>
        <taxon>Halieaceae</taxon>
        <taxon>Kineobactrum</taxon>
    </lineage>
</organism>
<proteinExistence type="predicted"/>